<dbReference type="VEuPathDB" id="FungiDB:CND05260"/>
<dbReference type="PANTHER" id="PTHR47263:SF1">
    <property type="entry name" value="C2 DOMAIN PROTEIN (AFU_ORTHOLOGUE AFUA_7G02350)"/>
    <property type="match status" value="1"/>
</dbReference>
<dbReference type="EMBL" id="AE017344">
    <property type="protein sequence ID" value="AAW43268.2"/>
    <property type="molecule type" value="Genomic_DNA"/>
</dbReference>
<dbReference type="SUPFAM" id="SSF49562">
    <property type="entry name" value="C2 domain (Calcium/lipid-binding domain, CaLB)"/>
    <property type="match status" value="1"/>
</dbReference>
<dbReference type="OrthoDB" id="2015333at2759"/>
<dbReference type="PANTHER" id="PTHR47263">
    <property type="entry name" value="ADENYLATE CYCLASE ACTIVATION PROTEIN GIT1"/>
    <property type="match status" value="1"/>
</dbReference>
<dbReference type="HOGENOM" id="CLU_328726_0_0_1"/>
<protein>
    <submittedName>
        <fullName evidence="4">Cytoplasm protein, putative</fullName>
    </submittedName>
</protein>
<feature type="domain" description="C2" evidence="1">
    <location>
        <begin position="808"/>
        <end position="923"/>
    </location>
</feature>
<feature type="domain" description="MHD2" evidence="3">
    <location>
        <begin position="1038"/>
        <end position="1156"/>
    </location>
</feature>
<evidence type="ECO:0000259" key="1">
    <source>
        <dbReference type="PROSITE" id="PS50004"/>
    </source>
</evidence>
<dbReference type="InterPro" id="IPR014770">
    <property type="entry name" value="Munc13_1"/>
</dbReference>
<dbReference type="InterPro" id="IPR052811">
    <property type="entry name" value="Glucose_resp_signaling"/>
</dbReference>
<dbReference type="Gene3D" id="1.20.58.1100">
    <property type="match status" value="1"/>
</dbReference>
<dbReference type="InParanoid" id="Q5KHU6"/>
<evidence type="ECO:0000313" key="5">
    <source>
        <dbReference type="Proteomes" id="UP000002149"/>
    </source>
</evidence>
<dbReference type="InterPro" id="IPR010439">
    <property type="entry name" value="MUN_dom"/>
</dbReference>
<dbReference type="InterPro" id="IPR014772">
    <property type="entry name" value="Munc13_dom-2"/>
</dbReference>
<dbReference type="FunCoup" id="Q5KHU6">
    <property type="interactions" value="21"/>
</dbReference>
<sequence length="1238" mass="140545">MSASNDELLEYTLRVAYIHGELEQQQHRSHVAQLDSSSFPFPPSSSSRRTLETSSSSSFFAFDFGSLVNRDTSKSPKFPEKLLKTVDFTLKRIAMGQEAKYSSPSFRRSVALFWSSTWPEKSFQRQLKESRKIEDLILAFVTAATKSLKKEDARADSWRIELSRQVSLFVDLLSDCISAMGPVSSELKARLESYQGYLKVQDTPGAEDKDLASSLKSSNSMRSLVTKEENVPGKKSMDLLEVVAQLFGMPTEVCRQKVEDLKETCTRQAVLDDLKICLKRLNTEDPYPYKPHDFDHDTTSWASWKADELSSLSQTMLQMMQLDPSLVQSSSRLSQLNSLHASSSDNVTYPFTFIPSNPRQRYYQLLGKCLDHDLEVLKTLPEDQDVPLSILSGGHALLLSECAARWRLPPFFRSRVFLEAIVRRFSEGLVPSACVQEALSMMDKVQVDQHPSTWPVSERRALESVTAQRDESFLIAIRNALDGPQGYLSGEFLEAVEDWSVLNTRFTNTQNIHHLLKDLEDAIQSAAFTLYVNEATNSLDLQETKSIAFLMHMVTWIEKGIKTLRRGFKGPIGQDIPITKFVLQRQLDLWLRDLEDVLQASELNGEFLDDQFELYHKARKLGQMCNFFSGNKEDSYGITIASMFDQVVRRWIDHTATKTAQWSSQALAVDNFEPSTPHGPSSSVTDLFASLTSAAQFLMDLEWPDEPQLAVYVNKLAKIIGATVNEYCSKLEELFLGDMRQSDTSQTMAKKKAWLEKAKETVATLQGERKLQAFFNFTPESCVKLNNIQAARQQLDKLYDLLRVDDLSAYDTSASQPDNQQRNFLFTVKVVLAEGLTREGSSGHPDAFVTVSDEHGTRHAKTRTVYDDNNPRWDESFDIPVQHRSWFMVTVRHRNMVGKHDLLGRAYLQLDPSQFSGVMARDALLTLDPKGHILLKVAMEGEEDDMQFHFGRAFRCLKRTESDMIHSLVDKMNPVLRHTLSRSAIKSVLKGHTNYPPAYNEALGKLSAVYKSAMRTQEFIIPPTKEERHRGPTDSEIETAIHPLFDYLDVNNHTLASTLSSDEMELVMAKLWKQILVTIEGLIVPPLSDKRSHMRPLGDMELDIALSWLRFLKDFLYAGGDSSGVSSTILQNQRYHDLLSTRLYYDLSTDKLMEECVRGFQSTLKYRVTKPSKSLRAQRNLGTIRARKDAKQARVNTNGNTEMIMRILRMRDGTQEFLAQQLQTISMASASRAKRDPL</sequence>
<dbReference type="PROSITE" id="PS50004">
    <property type="entry name" value="C2"/>
    <property type="match status" value="1"/>
</dbReference>
<reference evidence="4 5" key="1">
    <citation type="journal article" date="2005" name="Science">
        <title>The genome of the basidiomycetous yeast and human pathogen Cryptococcus neoformans.</title>
        <authorList>
            <person name="Loftus B.J."/>
            <person name="Fung E."/>
            <person name="Roncaglia P."/>
            <person name="Rowley D."/>
            <person name="Amedeo P."/>
            <person name="Bruno D."/>
            <person name="Vamathevan J."/>
            <person name="Miranda M."/>
            <person name="Anderson I.J."/>
            <person name="Fraser J.A."/>
            <person name="Allen J.E."/>
            <person name="Bosdet I.E."/>
            <person name="Brent M.R."/>
            <person name="Chiu R."/>
            <person name="Doering T.L."/>
            <person name="Donlin M.J."/>
            <person name="D'Souza C.A."/>
            <person name="Fox D.S."/>
            <person name="Grinberg V."/>
            <person name="Fu J."/>
            <person name="Fukushima M."/>
            <person name="Haas B.J."/>
            <person name="Huang J.C."/>
            <person name="Janbon G."/>
            <person name="Jones S.J."/>
            <person name="Koo H.L."/>
            <person name="Krzywinski M.I."/>
            <person name="Kwon-Chung J.K."/>
            <person name="Lengeler K.B."/>
            <person name="Maiti R."/>
            <person name="Marra M.A."/>
            <person name="Marra R.E."/>
            <person name="Mathewson C.A."/>
            <person name="Mitchell T.G."/>
            <person name="Pertea M."/>
            <person name="Riggs F.R."/>
            <person name="Salzberg S.L."/>
            <person name="Schein J.E."/>
            <person name="Shvartsbeyn A."/>
            <person name="Shin H."/>
            <person name="Shumway M."/>
            <person name="Specht C.A."/>
            <person name="Suh B.B."/>
            <person name="Tenney A."/>
            <person name="Utterback T.R."/>
            <person name="Wickes B.L."/>
            <person name="Wortman J.R."/>
            <person name="Wye N.H."/>
            <person name="Kronstad J.W."/>
            <person name="Lodge J.K."/>
            <person name="Heitman J."/>
            <person name="Davis R.W."/>
            <person name="Fraser C.M."/>
            <person name="Hyman R.W."/>
        </authorList>
    </citation>
    <scope>NUCLEOTIDE SEQUENCE [LARGE SCALE GENOMIC DNA]</scope>
    <source>
        <strain evidence="5">JEC21 / ATCC MYA-565</strain>
    </source>
</reference>
<evidence type="ECO:0000259" key="3">
    <source>
        <dbReference type="PROSITE" id="PS51259"/>
    </source>
</evidence>
<dbReference type="AlphaFoldDB" id="Q5KHU6"/>
<organism evidence="4 5">
    <name type="scientific">Cryptococcus deneoformans (strain JEC21 / ATCC MYA-565)</name>
    <name type="common">Cryptococcus neoformans var. neoformans serotype D</name>
    <dbReference type="NCBI Taxonomy" id="214684"/>
    <lineage>
        <taxon>Eukaryota</taxon>
        <taxon>Fungi</taxon>
        <taxon>Dikarya</taxon>
        <taxon>Basidiomycota</taxon>
        <taxon>Agaricomycotina</taxon>
        <taxon>Tremellomycetes</taxon>
        <taxon>Tremellales</taxon>
        <taxon>Cryptococcaceae</taxon>
        <taxon>Cryptococcus</taxon>
        <taxon>Cryptococcus neoformans species complex</taxon>
    </lineage>
</organism>
<dbReference type="Pfam" id="PF00168">
    <property type="entry name" value="C2"/>
    <property type="match status" value="1"/>
</dbReference>
<dbReference type="PROSITE" id="PS51258">
    <property type="entry name" value="MHD1"/>
    <property type="match status" value="1"/>
</dbReference>
<evidence type="ECO:0000259" key="2">
    <source>
        <dbReference type="PROSITE" id="PS51258"/>
    </source>
</evidence>
<dbReference type="CDD" id="cd04043">
    <property type="entry name" value="C2_Munc13_fungal"/>
    <property type="match status" value="1"/>
</dbReference>
<dbReference type="InterPro" id="IPR035892">
    <property type="entry name" value="C2_domain_sf"/>
</dbReference>
<dbReference type="InterPro" id="IPR000008">
    <property type="entry name" value="C2_dom"/>
</dbReference>
<dbReference type="SMART" id="SM00239">
    <property type="entry name" value="C2"/>
    <property type="match status" value="1"/>
</dbReference>
<dbReference type="PaxDb" id="214684-Q5KHU6"/>
<dbReference type="STRING" id="214684.Q5KHU6"/>
<name>Q5KHU6_CRYD1</name>
<dbReference type="Pfam" id="PF06292">
    <property type="entry name" value="MUN"/>
    <property type="match status" value="1"/>
</dbReference>
<evidence type="ECO:0000313" key="4">
    <source>
        <dbReference type="EMBL" id="AAW43268.2"/>
    </source>
</evidence>
<dbReference type="GeneID" id="3257024"/>
<keyword evidence="5" id="KW-1185">Reference proteome</keyword>
<accession>Q5KHU6</accession>
<dbReference type="KEGG" id="cne:CND05260"/>
<dbReference type="PROSITE" id="PS51259">
    <property type="entry name" value="MHD2"/>
    <property type="match status" value="1"/>
</dbReference>
<dbReference type="RefSeq" id="XP_024512765.1">
    <property type="nucleotide sequence ID" value="XM_024657090.1"/>
</dbReference>
<dbReference type="Gene3D" id="2.60.40.150">
    <property type="entry name" value="C2 domain"/>
    <property type="match status" value="1"/>
</dbReference>
<feature type="domain" description="MHD1" evidence="2">
    <location>
        <begin position="612"/>
        <end position="731"/>
    </location>
</feature>
<proteinExistence type="predicted"/>
<dbReference type="Proteomes" id="UP000002149">
    <property type="component" value="Chromosome 4"/>
</dbReference>
<dbReference type="Gene3D" id="1.10.357.50">
    <property type="match status" value="1"/>
</dbReference>
<gene>
    <name evidence="4" type="ordered locus">CND05260</name>
</gene>